<evidence type="ECO:0000259" key="1">
    <source>
        <dbReference type="Pfam" id="PF13837"/>
    </source>
</evidence>
<dbReference type="EMBL" id="CADEBC010000483">
    <property type="protein sequence ID" value="CAB3234576.1"/>
    <property type="molecule type" value="Genomic_DNA"/>
</dbReference>
<dbReference type="InterPro" id="IPR044822">
    <property type="entry name" value="Myb_DNA-bind_4"/>
</dbReference>
<accession>A0A8S0ZKY0</accession>
<evidence type="ECO:0000313" key="3">
    <source>
        <dbReference type="Proteomes" id="UP000494106"/>
    </source>
</evidence>
<organism evidence="2 3">
    <name type="scientific">Arctia plantaginis</name>
    <name type="common">Wood tiger moth</name>
    <name type="synonym">Phalaena plantaginis</name>
    <dbReference type="NCBI Taxonomy" id="874455"/>
    <lineage>
        <taxon>Eukaryota</taxon>
        <taxon>Metazoa</taxon>
        <taxon>Ecdysozoa</taxon>
        <taxon>Arthropoda</taxon>
        <taxon>Hexapoda</taxon>
        <taxon>Insecta</taxon>
        <taxon>Pterygota</taxon>
        <taxon>Neoptera</taxon>
        <taxon>Endopterygota</taxon>
        <taxon>Lepidoptera</taxon>
        <taxon>Glossata</taxon>
        <taxon>Ditrysia</taxon>
        <taxon>Noctuoidea</taxon>
        <taxon>Erebidae</taxon>
        <taxon>Arctiinae</taxon>
        <taxon>Arctia</taxon>
    </lineage>
</organism>
<gene>
    <name evidence="2" type="ORF">APLA_LOCUS5646</name>
</gene>
<comment type="caution">
    <text evidence="2">The sequence shown here is derived from an EMBL/GenBank/DDBJ whole genome shotgun (WGS) entry which is preliminary data.</text>
</comment>
<evidence type="ECO:0000313" key="2">
    <source>
        <dbReference type="EMBL" id="CAB3234576.1"/>
    </source>
</evidence>
<dbReference type="Gene3D" id="1.10.10.60">
    <property type="entry name" value="Homeodomain-like"/>
    <property type="match status" value="1"/>
</dbReference>
<dbReference type="OrthoDB" id="691673at2759"/>
<keyword evidence="3" id="KW-1185">Reference proteome</keyword>
<dbReference type="AlphaFoldDB" id="A0A8S0ZKY0"/>
<feature type="domain" description="Myb/SANT-like DNA-binding" evidence="1">
    <location>
        <begin position="50"/>
        <end position="130"/>
    </location>
</feature>
<proteinExistence type="predicted"/>
<name>A0A8S0ZKY0_ARCPL</name>
<reference evidence="2 3" key="1">
    <citation type="submission" date="2020-04" db="EMBL/GenBank/DDBJ databases">
        <authorList>
            <person name="Wallbank WR R."/>
            <person name="Pardo Diaz C."/>
            <person name="Kozak K."/>
            <person name="Martin S."/>
            <person name="Jiggins C."/>
            <person name="Moest M."/>
            <person name="Warren A I."/>
            <person name="Byers J.R.P. K."/>
            <person name="Montejo-Kovacevich G."/>
            <person name="Yen C E."/>
        </authorList>
    </citation>
    <scope>NUCLEOTIDE SEQUENCE [LARGE SCALE GENOMIC DNA]</scope>
</reference>
<sequence length="272" mass="32967">MNVGEINEVYSILEEPSQDHLEICESTTDEIPLNEETKVNESTEKHCAVWNARATSILLKLYEEKLEMIETPKKKTRIWIAIAESLRDYNIEMTPDQIRWKINALTKKYKQCLDTGQHERFKYFKAMDNIYLQYNIDGDPNTATEIFQKKKDPHRSNKLAHQFGHEARAMIEMRKIRLANRIESDRFQGKIQLEKQWLEYLRKQEEQKQWRDDIYERNLRLREEELELRKRELEIKETLEHKKIQLMERELDDVLQIERKKCKLLQEMVTKR</sequence>
<protein>
    <recommendedName>
        <fullName evidence="1">Myb/SANT-like DNA-binding domain-containing protein</fullName>
    </recommendedName>
</protein>
<dbReference type="Pfam" id="PF13837">
    <property type="entry name" value="Myb_DNA-bind_4"/>
    <property type="match status" value="1"/>
</dbReference>
<dbReference type="Proteomes" id="UP000494106">
    <property type="component" value="Unassembled WGS sequence"/>
</dbReference>